<dbReference type="PANTHER" id="PTHR46401">
    <property type="entry name" value="GLYCOSYLTRANSFERASE WBBK-RELATED"/>
    <property type="match status" value="1"/>
</dbReference>
<dbReference type="GO" id="GO:0009103">
    <property type="term" value="P:lipopolysaccharide biosynthetic process"/>
    <property type="evidence" value="ECO:0007669"/>
    <property type="project" value="TreeGrafter"/>
</dbReference>
<gene>
    <name evidence="3" type="ORF">SAMN05444008_106107</name>
</gene>
<proteinExistence type="predicted"/>
<dbReference type="GO" id="GO:0016757">
    <property type="term" value="F:glycosyltransferase activity"/>
    <property type="evidence" value="ECO:0007669"/>
    <property type="project" value="UniProtKB-ARBA"/>
</dbReference>
<dbReference type="InterPro" id="IPR028098">
    <property type="entry name" value="Glyco_trans_4-like_N"/>
</dbReference>
<dbReference type="EMBL" id="FQUO01000006">
    <property type="protein sequence ID" value="SHF25001.1"/>
    <property type="molecule type" value="Genomic_DNA"/>
</dbReference>
<evidence type="ECO:0000313" key="4">
    <source>
        <dbReference type="Proteomes" id="UP000184368"/>
    </source>
</evidence>
<accession>A0A1M5A3Z3</accession>
<evidence type="ECO:0000313" key="3">
    <source>
        <dbReference type="EMBL" id="SHF25001.1"/>
    </source>
</evidence>
<evidence type="ECO:0000259" key="2">
    <source>
        <dbReference type="Pfam" id="PF13439"/>
    </source>
</evidence>
<organism evidence="3 4">
    <name type="scientific">Cnuella takakiae</name>
    <dbReference type="NCBI Taxonomy" id="1302690"/>
    <lineage>
        <taxon>Bacteria</taxon>
        <taxon>Pseudomonadati</taxon>
        <taxon>Bacteroidota</taxon>
        <taxon>Chitinophagia</taxon>
        <taxon>Chitinophagales</taxon>
        <taxon>Chitinophagaceae</taxon>
        <taxon>Cnuella</taxon>
    </lineage>
</organism>
<dbReference type="SUPFAM" id="SSF53756">
    <property type="entry name" value="UDP-Glycosyltransferase/glycogen phosphorylase"/>
    <property type="match status" value="1"/>
</dbReference>
<dbReference type="CDD" id="cd03801">
    <property type="entry name" value="GT4_PimA-like"/>
    <property type="match status" value="1"/>
</dbReference>
<dbReference type="Pfam" id="PF13439">
    <property type="entry name" value="Glyco_transf_4"/>
    <property type="match status" value="1"/>
</dbReference>
<dbReference type="AlphaFoldDB" id="A0A1M5A3Z3"/>
<evidence type="ECO:0000256" key="1">
    <source>
        <dbReference type="ARBA" id="ARBA00022679"/>
    </source>
</evidence>
<protein>
    <submittedName>
        <fullName evidence="3">Glycosyltransferase involved in cell wall bisynthesis</fullName>
    </submittedName>
</protein>
<dbReference type="PANTHER" id="PTHR46401:SF2">
    <property type="entry name" value="GLYCOSYLTRANSFERASE WBBK-RELATED"/>
    <property type="match status" value="1"/>
</dbReference>
<dbReference type="Pfam" id="PF13692">
    <property type="entry name" value="Glyco_trans_1_4"/>
    <property type="match status" value="1"/>
</dbReference>
<feature type="domain" description="Glycosyltransferase subfamily 4-like N-terminal" evidence="2">
    <location>
        <begin position="18"/>
        <end position="182"/>
    </location>
</feature>
<keyword evidence="4" id="KW-1185">Reference proteome</keyword>
<reference evidence="3 4" key="1">
    <citation type="submission" date="2016-11" db="EMBL/GenBank/DDBJ databases">
        <authorList>
            <person name="Jaros S."/>
            <person name="Januszkiewicz K."/>
            <person name="Wedrychowicz H."/>
        </authorList>
    </citation>
    <scope>NUCLEOTIDE SEQUENCE [LARGE SCALE GENOMIC DNA]</scope>
    <source>
        <strain evidence="3 4">DSM 26897</strain>
    </source>
</reference>
<keyword evidence="1 3" id="KW-0808">Transferase</keyword>
<name>A0A1M5A3Z3_9BACT</name>
<sequence>MNNEQAIPFSVLMTADTVGGVWTYCMELCASLSQVTFHLVTAGAPLQPDQVKTAASLSNVVLYDTSYKLEWMDDPWQDIDASGEWLLQLEQELQPNLVHLNSFAYAGLPFNAPKLVVAHSDVFSWWQSVKGTLPGHEWSEYFSRVKLGLESADLVVSPTRASLALMQQLFGFENETRVVHNGRHTVMFHNGIKQPQVMAMGRMWDEAKNLHLVLEAAPHMQCGVKIAGDLHFENNTTDLGGQTVQYLGRLSPAAVAAELATTSVYVLPARYEPFGLSALEAALSGCALVLSSLPTLHELWGDAALYVDPDDAISLACAVNELVSHPVLLDAMAAKARERALQFSAYQMGQEYLSLYRTLTKQVIPN</sequence>
<dbReference type="Proteomes" id="UP000184368">
    <property type="component" value="Unassembled WGS sequence"/>
</dbReference>
<dbReference type="RefSeq" id="WP_083596464.1">
    <property type="nucleotide sequence ID" value="NZ_FQUO01000006.1"/>
</dbReference>
<dbReference type="STRING" id="1302690.BUE76_09490"/>
<dbReference type="Gene3D" id="3.40.50.2000">
    <property type="entry name" value="Glycogen Phosphorylase B"/>
    <property type="match status" value="2"/>
</dbReference>